<dbReference type="EMBL" id="GL883079">
    <property type="protein sequence ID" value="EGF90772.1"/>
    <property type="molecule type" value="Genomic_DNA"/>
</dbReference>
<keyword evidence="6" id="KW-1185">Reference proteome</keyword>
<dbReference type="STRING" id="715226.ABI_38060"/>
<organism evidence="5 6">
    <name type="scientific">Asticcacaulis biprosthecium C19</name>
    <dbReference type="NCBI Taxonomy" id="715226"/>
    <lineage>
        <taxon>Bacteria</taxon>
        <taxon>Pseudomonadati</taxon>
        <taxon>Pseudomonadota</taxon>
        <taxon>Alphaproteobacteria</taxon>
        <taxon>Caulobacterales</taxon>
        <taxon>Caulobacteraceae</taxon>
        <taxon>Asticcacaulis</taxon>
    </lineage>
</organism>
<sequence length="104" mass="11804">MTTIQITEAERVLMEALWRSGPLTAAELMAAVKAVEPWAEPTIKTLLHRLMQRQAIRSDRSVVPLRYLPLLNREAYVAQQVDDLVKRLFEGDRIALAAYLADKS</sequence>
<name>F4QRD5_9CAUL</name>
<evidence type="ECO:0000256" key="4">
    <source>
        <dbReference type="ARBA" id="ARBA00023163"/>
    </source>
</evidence>
<dbReference type="PIRSF" id="PIRSF019455">
    <property type="entry name" value="CopR_AtkY"/>
    <property type="match status" value="1"/>
</dbReference>
<evidence type="ECO:0000313" key="5">
    <source>
        <dbReference type="EMBL" id="EGF90772.1"/>
    </source>
</evidence>
<proteinExistence type="inferred from homology"/>
<accession>F4QRD5</accession>
<dbReference type="Gene3D" id="1.10.10.10">
    <property type="entry name" value="Winged helix-like DNA-binding domain superfamily/Winged helix DNA-binding domain"/>
    <property type="match status" value="1"/>
</dbReference>
<dbReference type="SUPFAM" id="SSF46785">
    <property type="entry name" value="Winged helix' DNA-binding domain"/>
    <property type="match status" value="1"/>
</dbReference>
<keyword evidence="2" id="KW-0805">Transcription regulation</keyword>
<dbReference type="Proteomes" id="UP000006512">
    <property type="component" value="Unassembled WGS sequence"/>
</dbReference>
<evidence type="ECO:0000256" key="3">
    <source>
        <dbReference type="ARBA" id="ARBA00023125"/>
    </source>
</evidence>
<dbReference type="GO" id="GO:0045892">
    <property type="term" value="P:negative regulation of DNA-templated transcription"/>
    <property type="evidence" value="ECO:0007669"/>
    <property type="project" value="InterPro"/>
</dbReference>
<dbReference type="AlphaFoldDB" id="F4QRD5"/>
<dbReference type="Pfam" id="PF03965">
    <property type="entry name" value="Penicillinase_R"/>
    <property type="match status" value="1"/>
</dbReference>
<dbReference type="GO" id="GO:0003677">
    <property type="term" value="F:DNA binding"/>
    <property type="evidence" value="ECO:0007669"/>
    <property type="project" value="UniProtKB-KW"/>
</dbReference>
<evidence type="ECO:0000313" key="6">
    <source>
        <dbReference type="Proteomes" id="UP000006512"/>
    </source>
</evidence>
<dbReference type="HOGENOM" id="CLU_119090_2_1_5"/>
<protein>
    <submittedName>
        <fullName evidence="5">Penicillinase repressor family protein</fullName>
    </submittedName>
</protein>
<evidence type="ECO:0000256" key="1">
    <source>
        <dbReference type="ARBA" id="ARBA00011046"/>
    </source>
</evidence>
<keyword evidence="4" id="KW-0804">Transcription</keyword>
<comment type="similarity">
    <text evidence="1">Belongs to the BlaI transcriptional regulatory family.</text>
</comment>
<dbReference type="OrthoDB" id="279010at2"/>
<dbReference type="eggNOG" id="COG3682">
    <property type="taxonomic scope" value="Bacteria"/>
</dbReference>
<evidence type="ECO:0000256" key="2">
    <source>
        <dbReference type="ARBA" id="ARBA00023015"/>
    </source>
</evidence>
<dbReference type="RefSeq" id="WP_006274586.1">
    <property type="nucleotide sequence ID" value="NZ_GL883079.1"/>
</dbReference>
<keyword evidence="3" id="KW-0238">DNA-binding</keyword>
<dbReference type="InterPro" id="IPR005650">
    <property type="entry name" value="BlaI_family"/>
</dbReference>
<reference evidence="6" key="1">
    <citation type="submission" date="2011-03" db="EMBL/GenBank/DDBJ databases">
        <title>Draft genome sequence of Brevundimonas diminuta.</title>
        <authorList>
            <person name="Brown P.J.B."/>
            <person name="Buechlein A."/>
            <person name="Hemmerich C."/>
            <person name="Brun Y.V."/>
        </authorList>
    </citation>
    <scope>NUCLEOTIDE SEQUENCE [LARGE SCALE GENOMIC DNA]</scope>
    <source>
        <strain evidence="6">C19</strain>
    </source>
</reference>
<gene>
    <name evidence="5" type="ORF">ABI_38060</name>
</gene>
<dbReference type="InterPro" id="IPR036388">
    <property type="entry name" value="WH-like_DNA-bd_sf"/>
</dbReference>
<dbReference type="InterPro" id="IPR036390">
    <property type="entry name" value="WH_DNA-bd_sf"/>
</dbReference>